<evidence type="ECO:0008006" key="4">
    <source>
        <dbReference type="Google" id="ProtNLM"/>
    </source>
</evidence>
<evidence type="ECO:0000256" key="1">
    <source>
        <dbReference type="SAM" id="MobiDB-lite"/>
    </source>
</evidence>
<proteinExistence type="predicted"/>
<evidence type="ECO:0000313" key="3">
    <source>
        <dbReference type="Proteomes" id="UP000287651"/>
    </source>
</evidence>
<evidence type="ECO:0000313" key="2">
    <source>
        <dbReference type="EMBL" id="RRT38352.1"/>
    </source>
</evidence>
<dbReference type="Gene3D" id="3.30.200.20">
    <property type="entry name" value="Phosphorylase Kinase, domain 1"/>
    <property type="match status" value="1"/>
</dbReference>
<sequence>MDLGSRMKEKGPEVKDLGDKPHLKGFRSFGTNDMFFRADKIDLKSLDIELEKQINKAWSKENGGVKGPKEEWEIDLSKLEIRYVIAQGTYGIVYRGTYDGQDIAGTFLHKAMCTAVIAKALGRGEARAPRSISRRRSSKRCRLGTHLSASPKPEASASLEPRHRALRASTRVKLGD</sequence>
<dbReference type="AlphaFoldDB" id="A0A426XFV7"/>
<accession>A0A426XFV7</accession>
<dbReference type="Proteomes" id="UP000287651">
    <property type="component" value="Unassembled WGS sequence"/>
</dbReference>
<protein>
    <recommendedName>
        <fullName evidence="4">Protein kinase domain-containing protein</fullName>
    </recommendedName>
</protein>
<gene>
    <name evidence="2" type="ORF">B296_00014512</name>
</gene>
<comment type="caution">
    <text evidence="2">The sequence shown here is derived from an EMBL/GenBank/DDBJ whole genome shotgun (WGS) entry which is preliminary data.</text>
</comment>
<feature type="region of interest" description="Disordered" evidence="1">
    <location>
        <begin position="127"/>
        <end position="176"/>
    </location>
</feature>
<reference evidence="2 3" key="1">
    <citation type="journal article" date="2014" name="Agronomy (Basel)">
        <title>A Draft Genome Sequence for Ensete ventricosum, the Drought-Tolerant Tree Against Hunger.</title>
        <authorList>
            <person name="Harrison J."/>
            <person name="Moore K.A."/>
            <person name="Paszkiewicz K."/>
            <person name="Jones T."/>
            <person name="Grant M."/>
            <person name="Ambacheew D."/>
            <person name="Muzemil S."/>
            <person name="Studholme D.J."/>
        </authorList>
    </citation>
    <scope>NUCLEOTIDE SEQUENCE [LARGE SCALE GENOMIC DNA]</scope>
</reference>
<feature type="compositionally biased region" description="Basic residues" evidence="1">
    <location>
        <begin position="132"/>
        <end position="143"/>
    </location>
</feature>
<name>A0A426XFV7_ENSVE</name>
<dbReference type="EMBL" id="AMZH03021288">
    <property type="protein sequence ID" value="RRT38352.1"/>
    <property type="molecule type" value="Genomic_DNA"/>
</dbReference>
<organism evidence="2 3">
    <name type="scientific">Ensete ventricosum</name>
    <name type="common">Abyssinian banana</name>
    <name type="synonym">Musa ensete</name>
    <dbReference type="NCBI Taxonomy" id="4639"/>
    <lineage>
        <taxon>Eukaryota</taxon>
        <taxon>Viridiplantae</taxon>
        <taxon>Streptophyta</taxon>
        <taxon>Embryophyta</taxon>
        <taxon>Tracheophyta</taxon>
        <taxon>Spermatophyta</taxon>
        <taxon>Magnoliopsida</taxon>
        <taxon>Liliopsida</taxon>
        <taxon>Zingiberales</taxon>
        <taxon>Musaceae</taxon>
        <taxon>Ensete</taxon>
    </lineage>
</organism>